<protein>
    <recommendedName>
        <fullName evidence="3">DUF771 domain-containing protein</fullName>
    </recommendedName>
</protein>
<dbReference type="Proteomes" id="UP000195024">
    <property type="component" value="Unassembled WGS sequence"/>
</dbReference>
<organism evidence="1 2">
    <name type="scientific">Enterococcus mundtii</name>
    <dbReference type="NCBI Taxonomy" id="53346"/>
    <lineage>
        <taxon>Bacteria</taxon>
        <taxon>Bacillati</taxon>
        <taxon>Bacillota</taxon>
        <taxon>Bacilli</taxon>
        <taxon>Lactobacillales</taxon>
        <taxon>Enterococcaceae</taxon>
        <taxon>Enterococcus</taxon>
    </lineage>
</organism>
<evidence type="ECO:0008006" key="3">
    <source>
        <dbReference type="Google" id="ProtNLM"/>
    </source>
</evidence>
<reference evidence="1 2" key="1">
    <citation type="submission" date="2017-05" db="EMBL/GenBank/DDBJ databases">
        <title>The Genome Sequence of Enterococcus mundtii 6B1_DIV0119.</title>
        <authorList>
            <consortium name="The Broad Institute Genomics Platform"/>
            <consortium name="The Broad Institute Genomic Center for Infectious Diseases"/>
            <person name="Earl A."/>
            <person name="Manson A."/>
            <person name="Schwartman J."/>
            <person name="Gilmore M."/>
            <person name="Abouelleil A."/>
            <person name="Cao P."/>
            <person name="Chapman S."/>
            <person name="Cusick C."/>
            <person name="Shea T."/>
            <person name="Young S."/>
            <person name="Neafsey D."/>
            <person name="Nusbaum C."/>
            <person name="Birren B."/>
        </authorList>
    </citation>
    <scope>NUCLEOTIDE SEQUENCE [LARGE SCALE GENOMIC DNA]</scope>
    <source>
        <strain evidence="1 2">6B1_DIV0119</strain>
    </source>
</reference>
<comment type="caution">
    <text evidence="1">The sequence shown here is derived from an EMBL/GenBank/DDBJ whole genome shotgun (WGS) entry which is preliminary data.</text>
</comment>
<dbReference type="EMBL" id="NGMS01000001">
    <property type="protein sequence ID" value="OTP28295.1"/>
    <property type="molecule type" value="Genomic_DNA"/>
</dbReference>
<gene>
    <name evidence="1" type="ORF">A5802_002035</name>
</gene>
<name>A0A1I4K7Q4_ENTMU</name>
<evidence type="ECO:0000313" key="1">
    <source>
        <dbReference type="EMBL" id="OTP28295.1"/>
    </source>
</evidence>
<sequence length="102" mass="12498">MFPQQKQSVTVDIQVDDAYWKEYADAYLKELFQHYLRPQFLTIADMEKITRRKRAWIMEYIVDDPYVRKNKLAKKDTDGKWIFDAENIRPFLKRLFDNLPDY</sequence>
<dbReference type="RefSeq" id="WP_074799439.1">
    <property type="nucleotide sequence ID" value="NZ_FOUC01000002.1"/>
</dbReference>
<dbReference type="AlphaFoldDB" id="A0A1I4K7Q4"/>
<accession>A0A1I4K7Q4</accession>
<proteinExistence type="predicted"/>
<evidence type="ECO:0000313" key="2">
    <source>
        <dbReference type="Proteomes" id="UP000195024"/>
    </source>
</evidence>